<dbReference type="KEGG" id="nvn:NVIE_023350"/>
<dbReference type="Proteomes" id="UP000027093">
    <property type="component" value="Chromosome"/>
</dbReference>
<dbReference type="STRING" id="926571.NVIE_023350"/>
<sequence>MKIDAKYFGAIFGVLVLFTTTWALPEASAYWHVGADHSLSSIVEVRTNANTPSLPNSSAISATTLYWLGADVTGGDDDILTQPEIRAYSSTQWRASFETVSETTGNRVEFYWTNVYFTPGTSIQLDDAVSSHQNCQFVTDRNNALNSASQCLNAVDYGTSMYESYATLESYDYTGSDFHSMNGSVSFTNYLSFTSIGGTGSSQALSPYTFSSTASSPPSCITSSGGTGSATVTVNC</sequence>
<dbReference type="HOGENOM" id="CLU_1173399_0_0_2"/>
<protein>
    <submittedName>
        <fullName evidence="1">Uncharacterized protein</fullName>
    </submittedName>
</protein>
<reference evidence="1 2" key="1">
    <citation type="journal article" date="2014" name="Int. J. Syst. Evol. Microbiol.">
        <title>Nitrososphaera viennensis gen. nov., sp. nov., an aerobic and mesophilic, ammonia-oxidizing archaeon from soil and a member of the archaeal phylum Thaumarchaeota.</title>
        <authorList>
            <person name="Stieglmeier M."/>
            <person name="Klingl A."/>
            <person name="Alves R.J."/>
            <person name="Rittmann S.K."/>
            <person name="Melcher M."/>
            <person name="Leisch N."/>
            <person name="Schleper C."/>
        </authorList>
    </citation>
    <scope>NUCLEOTIDE SEQUENCE [LARGE SCALE GENOMIC DNA]</scope>
    <source>
        <strain evidence="1">EN76</strain>
    </source>
</reference>
<name>A0A060HJ39_9ARCH</name>
<proteinExistence type="predicted"/>
<dbReference type="AlphaFoldDB" id="A0A060HJ39"/>
<keyword evidence="2" id="KW-1185">Reference proteome</keyword>
<dbReference type="EMBL" id="CP007536">
    <property type="protein sequence ID" value="AIC16594.1"/>
    <property type="molecule type" value="Genomic_DNA"/>
</dbReference>
<evidence type="ECO:0000313" key="2">
    <source>
        <dbReference type="Proteomes" id="UP000027093"/>
    </source>
</evidence>
<evidence type="ECO:0000313" key="1">
    <source>
        <dbReference type="EMBL" id="AIC16594.1"/>
    </source>
</evidence>
<accession>A0A060HJ39</accession>
<organism evidence="1 2">
    <name type="scientific">Nitrososphaera viennensis EN76</name>
    <dbReference type="NCBI Taxonomy" id="926571"/>
    <lineage>
        <taxon>Archaea</taxon>
        <taxon>Nitrososphaerota</taxon>
        <taxon>Nitrososphaeria</taxon>
        <taxon>Nitrososphaerales</taxon>
        <taxon>Nitrososphaeraceae</taxon>
        <taxon>Nitrososphaera</taxon>
    </lineage>
</organism>
<gene>
    <name evidence="1" type="ORF">NVIE_023350</name>
</gene>